<dbReference type="InterPro" id="IPR052918">
    <property type="entry name" value="Motility_Chemotaxis_Reg"/>
</dbReference>
<organism evidence="1 2">
    <name type="scientific">Arsenicibacter rosenii</name>
    <dbReference type="NCBI Taxonomy" id="1750698"/>
    <lineage>
        <taxon>Bacteria</taxon>
        <taxon>Pseudomonadati</taxon>
        <taxon>Bacteroidota</taxon>
        <taxon>Cytophagia</taxon>
        <taxon>Cytophagales</taxon>
        <taxon>Spirosomataceae</taxon>
        <taxon>Arsenicibacter</taxon>
    </lineage>
</organism>
<dbReference type="SUPFAM" id="SSF101898">
    <property type="entry name" value="NHL repeat"/>
    <property type="match status" value="1"/>
</dbReference>
<comment type="caution">
    <text evidence="1">The sequence shown here is derived from an EMBL/GenBank/DDBJ whole genome shotgun (WGS) entry which is preliminary data.</text>
</comment>
<dbReference type="PANTHER" id="PTHR35580">
    <property type="entry name" value="CELL SURFACE GLYCOPROTEIN (S-LAYER PROTEIN)-LIKE PROTEIN"/>
    <property type="match status" value="1"/>
</dbReference>
<dbReference type="PANTHER" id="PTHR35580:SF1">
    <property type="entry name" value="PHYTASE-LIKE DOMAIN-CONTAINING PROTEIN"/>
    <property type="match status" value="1"/>
</dbReference>
<dbReference type="OrthoDB" id="937114at2"/>
<name>A0A1S2VD80_9BACT</name>
<reference evidence="1 2" key="1">
    <citation type="submission" date="2016-10" db="EMBL/GenBank/DDBJ databases">
        <title>Arsenicibacter rosenii gen. nov., sp. nov., an efficient arsenic-methylating bacterium isolated from an arsenic-contaminated paddy soil.</title>
        <authorList>
            <person name="Huang K."/>
        </authorList>
    </citation>
    <scope>NUCLEOTIDE SEQUENCE [LARGE SCALE GENOMIC DNA]</scope>
    <source>
        <strain evidence="1 2">SM-1</strain>
    </source>
</reference>
<proteinExistence type="predicted"/>
<protein>
    <recommendedName>
        <fullName evidence="3">Bulb-type lectin domain-containing protein</fullName>
    </recommendedName>
</protein>
<accession>A0A1S2VD80</accession>
<keyword evidence="2" id="KW-1185">Reference proteome</keyword>
<evidence type="ECO:0000313" key="1">
    <source>
        <dbReference type="EMBL" id="OIN56727.1"/>
    </source>
</evidence>
<dbReference type="Proteomes" id="UP000181790">
    <property type="component" value="Unassembled WGS sequence"/>
</dbReference>
<sequence>MGLNNPGQAVATDGSDNFIVAGVFGGALAGHNLTATGTADTHLAKYDKNGVLLWERTAGGTGISTTPIGVETDAQGNIYVLGYFGGTGSNLTAAFGSKTVTAKSGNDAFLAKYDPTGAILWVLSVGNTTGATDERACDLTIDGAGKFYGKSVDFDPSDLAAYLSSAGQDDAFTGKYTSEGALWTK</sequence>
<dbReference type="EMBL" id="MORL01000019">
    <property type="protein sequence ID" value="OIN56727.1"/>
    <property type="molecule type" value="Genomic_DNA"/>
</dbReference>
<dbReference type="RefSeq" id="WP_071505644.1">
    <property type="nucleotide sequence ID" value="NZ_MORL01000019.1"/>
</dbReference>
<dbReference type="AlphaFoldDB" id="A0A1S2VD80"/>
<evidence type="ECO:0000313" key="2">
    <source>
        <dbReference type="Proteomes" id="UP000181790"/>
    </source>
</evidence>
<gene>
    <name evidence="1" type="ORF">BLX24_23395</name>
</gene>
<evidence type="ECO:0008006" key="3">
    <source>
        <dbReference type="Google" id="ProtNLM"/>
    </source>
</evidence>